<protein>
    <recommendedName>
        <fullName evidence="2">FAD-dependent urate hydroxylase HpyO/Asp monooxygenase CreE-like FAD/NAD(P)-binding domain-containing protein</fullName>
    </recommendedName>
</protein>
<dbReference type="InterPro" id="IPR052189">
    <property type="entry name" value="L-asp_N-monooxygenase_NS-form"/>
</dbReference>
<reference evidence="3 4" key="1">
    <citation type="submission" date="2013-02" db="EMBL/GenBank/DDBJ databases">
        <title>Draft genome sequence of Amycolatopsis vancoresmycina strain DSM 44592T.</title>
        <authorList>
            <person name="Kumar S."/>
            <person name="Kaur N."/>
            <person name="Kaur C."/>
            <person name="Raghava G.P.S."/>
            <person name="Mayilraj S."/>
        </authorList>
    </citation>
    <scope>NUCLEOTIDE SEQUENCE [LARGE SCALE GENOMIC DNA]</scope>
    <source>
        <strain evidence="3 4">DSM 44592</strain>
    </source>
</reference>
<dbReference type="PANTHER" id="PTHR40254">
    <property type="entry name" value="BLR0577 PROTEIN"/>
    <property type="match status" value="1"/>
</dbReference>
<dbReference type="PANTHER" id="PTHR40254:SF1">
    <property type="entry name" value="BLR0577 PROTEIN"/>
    <property type="match status" value="1"/>
</dbReference>
<sequence length="647" mass="70018">MGSALWEGRPVAKARRSFGFVADLPPFTLAVVGAGPRGVGVLERLGANAGELLGGRRLEVHLIDPFPPGPGRVWRYDQSPLLRMNSMPEDVTMFTDDSVTMAGPVRPGPSLLEWARMVRDGGLEAEVPADVVAELTALDPFDFPTRRLQSAYLTWVYRHVVADLPGGVDVVEHAARATGVAGNTVSLSDGSAVVADAVVFTVGHLDAEPDERERELVAFAARHGLAYYPAGYTADVDYSAIAPGETVLVRGFGLAFVDLMLLLTEGRGGRFEERPCGGLRYHPSGAEPVLHVGSRRGVPYHAKIGYRLLGKPLRLPRFFDAYAIDSLSGDALDFRRDVWPLVAKELAWGYYSELFTGHPERVRLDFTVFADAFADLAWDSPGMLDLVARAVPAEADRLDLDRLDRPLAGRTSGTAEEFGKELREYIEADLARRADQEFSADLGAFMALLSVYGQLPTLVRKGRLDAASQVSDMDGWFHGFFSYYASGPPPRRLEELLALQEAGLVSFVGAEMQVSAERGVFVASGASHPETVEARTLVEARLPGPSVTRAADGLLRQLRDAGELAEETVADPVTGALLRSGRIHTRVSDSRLLDGTGRAHPHRFSVGPHTSARSAAAFTRPRTNALSFRQNDAVAREILALVSGKAS</sequence>
<feature type="region of interest" description="Disordered" evidence="1">
    <location>
        <begin position="592"/>
        <end position="612"/>
    </location>
</feature>
<dbReference type="InterPro" id="IPR036188">
    <property type="entry name" value="FAD/NAD-bd_sf"/>
</dbReference>
<dbReference type="PATRIC" id="fig|1292037.4.peg.4285"/>
<dbReference type="eggNOG" id="COG4529">
    <property type="taxonomic scope" value="Bacteria"/>
</dbReference>
<evidence type="ECO:0000256" key="1">
    <source>
        <dbReference type="SAM" id="MobiDB-lite"/>
    </source>
</evidence>
<keyword evidence="4" id="KW-1185">Reference proteome</keyword>
<proteinExistence type="predicted"/>
<dbReference type="InterPro" id="IPR038732">
    <property type="entry name" value="HpyO/CreE_NAD-binding"/>
</dbReference>
<feature type="domain" description="FAD-dependent urate hydroxylase HpyO/Asp monooxygenase CreE-like FAD/NAD(P)-binding" evidence="2">
    <location>
        <begin position="30"/>
        <end position="204"/>
    </location>
</feature>
<accession>R1HRP3</accession>
<organism evidence="3 4">
    <name type="scientific">Amycolatopsis vancoresmycina DSM 44592</name>
    <dbReference type="NCBI Taxonomy" id="1292037"/>
    <lineage>
        <taxon>Bacteria</taxon>
        <taxon>Bacillati</taxon>
        <taxon>Actinomycetota</taxon>
        <taxon>Actinomycetes</taxon>
        <taxon>Pseudonocardiales</taxon>
        <taxon>Pseudonocardiaceae</taxon>
        <taxon>Amycolatopsis</taxon>
    </lineage>
</organism>
<dbReference type="Proteomes" id="UP000014139">
    <property type="component" value="Unassembled WGS sequence"/>
</dbReference>
<dbReference type="SUPFAM" id="SSF51905">
    <property type="entry name" value="FAD/NAD(P)-binding domain"/>
    <property type="match status" value="1"/>
</dbReference>
<dbReference type="EMBL" id="AOUO01000325">
    <property type="protein sequence ID" value="EOD66250.1"/>
    <property type="molecule type" value="Genomic_DNA"/>
</dbReference>
<evidence type="ECO:0000313" key="4">
    <source>
        <dbReference type="Proteomes" id="UP000014139"/>
    </source>
</evidence>
<dbReference type="Pfam" id="PF13454">
    <property type="entry name" value="NAD_binding_9"/>
    <property type="match status" value="1"/>
</dbReference>
<dbReference type="AlphaFoldDB" id="R1HRP3"/>
<name>R1HRP3_9PSEU</name>
<comment type="caution">
    <text evidence="3">The sequence shown here is derived from an EMBL/GenBank/DDBJ whole genome shotgun (WGS) entry which is preliminary data.</text>
</comment>
<evidence type="ECO:0000313" key="3">
    <source>
        <dbReference type="EMBL" id="EOD66250.1"/>
    </source>
</evidence>
<evidence type="ECO:0000259" key="2">
    <source>
        <dbReference type="Pfam" id="PF13454"/>
    </source>
</evidence>
<gene>
    <name evidence="3" type="ORF">H480_22592</name>
</gene>